<comment type="caution">
    <text evidence="2">The sequence shown here is derived from an EMBL/GenBank/DDBJ whole genome shotgun (WGS) entry which is preliminary data.</text>
</comment>
<sequence>MGRRGASLFPSPRRRERSEFHGSKLDGGRKGGITAFSLSLGSRAVLMSSGVCAGAPLDAASGFRFARIVASNEGSASSGNGARRLDERPCLRYQYHAVFCREVHTIDCHTSLGSDSGDGVQAHRGLVAMLRSHHQGCDVHEFSAAASWTDVTASETSRTEQLHHMSVAPSGRHREDARTQTAASINLCPVLQQDVSNRQVTKPRVHRYQGQHVCGVALGPRFGPQPALPPGFFRGTGLQDPPGGFIVALVAGTEQ</sequence>
<feature type="compositionally biased region" description="Basic and acidic residues" evidence="1">
    <location>
        <begin position="16"/>
        <end position="26"/>
    </location>
</feature>
<evidence type="ECO:0000313" key="2">
    <source>
        <dbReference type="EMBL" id="TNN43988.1"/>
    </source>
</evidence>
<feature type="region of interest" description="Disordered" evidence="1">
    <location>
        <begin position="1"/>
        <end position="26"/>
    </location>
</feature>
<reference evidence="2 3" key="1">
    <citation type="submission" date="2019-03" db="EMBL/GenBank/DDBJ databases">
        <title>First draft genome of Liparis tanakae, snailfish: a comprehensive survey of snailfish specific genes.</title>
        <authorList>
            <person name="Kim W."/>
            <person name="Song I."/>
            <person name="Jeong J.-H."/>
            <person name="Kim D."/>
            <person name="Kim S."/>
            <person name="Ryu S."/>
            <person name="Song J.Y."/>
            <person name="Lee S.K."/>
        </authorList>
    </citation>
    <scope>NUCLEOTIDE SEQUENCE [LARGE SCALE GENOMIC DNA]</scope>
    <source>
        <tissue evidence="2">Muscle</tissue>
    </source>
</reference>
<organism evidence="2 3">
    <name type="scientific">Liparis tanakae</name>
    <name type="common">Tanaka's snailfish</name>
    <dbReference type="NCBI Taxonomy" id="230148"/>
    <lineage>
        <taxon>Eukaryota</taxon>
        <taxon>Metazoa</taxon>
        <taxon>Chordata</taxon>
        <taxon>Craniata</taxon>
        <taxon>Vertebrata</taxon>
        <taxon>Euteleostomi</taxon>
        <taxon>Actinopterygii</taxon>
        <taxon>Neopterygii</taxon>
        <taxon>Teleostei</taxon>
        <taxon>Neoteleostei</taxon>
        <taxon>Acanthomorphata</taxon>
        <taxon>Eupercaria</taxon>
        <taxon>Perciformes</taxon>
        <taxon>Cottioidei</taxon>
        <taxon>Cottales</taxon>
        <taxon>Liparidae</taxon>
        <taxon>Liparis</taxon>
    </lineage>
</organism>
<dbReference type="Proteomes" id="UP000314294">
    <property type="component" value="Unassembled WGS sequence"/>
</dbReference>
<dbReference type="AlphaFoldDB" id="A0A4Z2FS62"/>
<accession>A0A4Z2FS62</accession>
<evidence type="ECO:0000256" key="1">
    <source>
        <dbReference type="SAM" id="MobiDB-lite"/>
    </source>
</evidence>
<keyword evidence="3" id="KW-1185">Reference proteome</keyword>
<name>A0A4Z2FS62_9TELE</name>
<proteinExistence type="predicted"/>
<dbReference type="EMBL" id="SRLO01000932">
    <property type="protein sequence ID" value="TNN43988.1"/>
    <property type="molecule type" value="Genomic_DNA"/>
</dbReference>
<feature type="region of interest" description="Disordered" evidence="1">
    <location>
        <begin position="155"/>
        <end position="175"/>
    </location>
</feature>
<gene>
    <name evidence="2" type="ORF">EYF80_045816</name>
</gene>
<evidence type="ECO:0000313" key="3">
    <source>
        <dbReference type="Proteomes" id="UP000314294"/>
    </source>
</evidence>
<protein>
    <submittedName>
        <fullName evidence="2">Uncharacterized protein</fullName>
    </submittedName>
</protein>